<gene>
    <name evidence="5" type="primary">thpR</name>
    <name evidence="5" type="ORF">ITX44_11510</name>
</gene>
<evidence type="ECO:0000313" key="6">
    <source>
        <dbReference type="Proteomes" id="UP000749040"/>
    </source>
</evidence>
<dbReference type="Pfam" id="PF13563">
    <property type="entry name" value="2_5_RNA_ligase2"/>
    <property type="match status" value="1"/>
</dbReference>
<reference evidence="5 6" key="1">
    <citation type="submission" date="2021-01" db="EMBL/GenBank/DDBJ databases">
        <title>Streptomyces acididurans sp. nov., isolated from a peat swamp forest soil.</title>
        <authorList>
            <person name="Chantavorakit T."/>
            <person name="Duangmal K."/>
        </authorList>
    </citation>
    <scope>NUCLEOTIDE SEQUENCE [LARGE SCALE GENOMIC DNA]</scope>
    <source>
        <strain evidence="5 6">KK5PA1</strain>
    </source>
</reference>
<evidence type="ECO:0000256" key="2">
    <source>
        <dbReference type="HAMAP-Rule" id="MF_01940"/>
    </source>
</evidence>
<evidence type="ECO:0000256" key="1">
    <source>
        <dbReference type="ARBA" id="ARBA00022801"/>
    </source>
</evidence>
<accession>A0ABS2TPA5</accession>
<dbReference type="Gene3D" id="3.90.1140.10">
    <property type="entry name" value="Cyclic phosphodiesterase"/>
    <property type="match status" value="1"/>
</dbReference>
<dbReference type="Proteomes" id="UP000749040">
    <property type="component" value="Unassembled WGS sequence"/>
</dbReference>
<feature type="active site" description="Proton donor" evidence="2">
    <location>
        <position position="42"/>
    </location>
</feature>
<dbReference type="PANTHER" id="PTHR35561">
    <property type="entry name" value="RNA 2',3'-CYCLIC PHOSPHODIESTERASE"/>
    <property type="match status" value="1"/>
</dbReference>
<feature type="compositionally biased region" description="Gly residues" evidence="3">
    <location>
        <begin position="191"/>
        <end position="205"/>
    </location>
</feature>
<evidence type="ECO:0000313" key="5">
    <source>
        <dbReference type="EMBL" id="MBM9505159.1"/>
    </source>
</evidence>
<comment type="similarity">
    <text evidence="2">Belongs to the 2H phosphoesterase superfamily. ThpR family.</text>
</comment>
<dbReference type="InterPro" id="IPR004175">
    <property type="entry name" value="RNA_CPDase"/>
</dbReference>
<proteinExistence type="inferred from homology"/>
<dbReference type="SUPFAM" id="SSF55144">
    <property type="entry name" value="LigT-like"/>
    <property type="match status" value="1"/>
</dbReference>
<name>A0ABS2TPA5_9ACTN</name>
<evidence type="ECO:0000256" key="4">
    <source>
        <dbReference type="SAM" id="SignalP"/>
    </source>
</evidence>
<feature type="short sequence motif" description="HXTX 1" evidence="2">
    <location>
        <begin position="42"/>
        <end position="45"/>
    </location>
</feature>
<keyword evidence="4" id="KW-0732">Signal</keyword>
<sequence>MRLFVALLPPPAALAELTAALAPVRAQEHAGALRWTAPESWHFTLAFLGEVPDEARPGLDERLARAAHRHSPGELRLSGAGRFGDRTLWTGAEGDLTGVGRLADTVRAAARRAGVPADEEHGFHPHLTLARAQRRSHVALRPFADALAGFRGSPWPVTDLHLVASIPPRSGVPGEQPHYRTVASWPLGRRPGTGGPPAGAPGGAG</sequence>
<dbReference type="EC" id="3.1.4.58" evidence="2"/>
<dbReference type="EMBL" id="JADKYB010000005">
    <property type="protein sequence ID" value="MBM9505159.1"/>
    <property type="molecule type" value="Genomic_DNA"/>
</dbReference>
<feature type="short sequence motif" description="HXTX 2" evidence="2">
    <location>
        <begin position="126"/>
        <end position="129"/>
    </location>
</feature>
<comment type="caution">
    <text evidence="5">The sequence shown here is derived from an EMBL/GenBank/DDBJ whole genome shotgun (WGS) entry which is preliminary data.</text>
</comment>
<dbReference type="HAMAP" id="MF_01940">
    <property type="entry name" value="RNA_CPDase"/>
    <property type="match status" value="1"/>
</dbReference>
<comment type="catalytic activity">
    <reaction evidence="2">
        <text>a 3'-end 2',3'-cyclophospho-ribonucleotide-RNA + H2O = a 3'-end 2'-phospho-ribonucleotide-RNA + H(+)</text>
        <dbReference type="Rhea" id="RHEA:11828"/>
        <dbReference type="Rhea" id="RHEA-COMP:10464"/>
        <dbReference type="Rhea" id="RHEA-COMP:17353"/>
        <dbReference type="ChEBI" id="CHEBI:15377"/>
        <dbReference type="ChEBI" id="CHEBI:15378"/>
        <dbReference type="ChEBI" id="CHEBI:83064"/>
        <dbReference type="ChEBI" id="CHEBI:173113"/>
        <dbReference type="EC" id="3.1.4.58"/>
    </reaction>
</comment>
<dbReference type="PANTHER" id="PTHR35561:SF1">
    <property type="entry name" value="RNA 2',3'-CYCLIC PHOSPHODIESTERASE"/>
    <property type="match status" value="1"/>
</dbReference>
<evidence type="ECO:0000256" key="3">
    <source>
        <dbReference type="SAM" id="MobiDB-lite"/>
    </source>
</evidence>
<keyword evidence="6" id="KW-1185">Reference proteome</keyword>
<feature type="signal peptide" evidence="4">
    <location>
        <begin position="1"/>
        <end position="15"/>
    </location>
</feature>
<dbReference type="NCBIfam" id="TIGR02258">
    <property type="entry name" value="2_5_ligase"/>
    <property type="match status" value="1"/>
</dbReference>
<comment type="function">
    <text evidence="2">Hydrolyzes RNA 2',3'-cyclic phosphodiester to an RNA 2'-phosphomonoester.</text>
</comment>
<keyword evidence="1 2" id="KW-0378">Hydrolase</keyword>
<protein>
    <recommendedName>
        <fullName evidence="2">RNA 2',3'-cyclic phosphodiesterase</fullName>
        <shortName evidence="2">RNA 2',3'-CPDase</shortName>
        <ecNumber evidence="2">3.1.4.58</ecNumber>
    </recommendedName>
</protein>
<dbReference type="InterPro" id="IPR009097">
    <property type="entry name" value="Cyclic_Pdiesterase"/>
</dbReference>
<feature type="active site" description="Proton acceptor" evidence="2">
    <location>
        <position position="126"/>
    </location>
</feature>
<organism evidence="5 6">
    <name type="scientific">Actinacidiphila acididurans</name>
    <dbReference type="NCBI Taxonomy" id="2784346"/>
    <lineage>
        <taxon>Bacteria</taxon>
        <taxon>Bacillati</taxon>
        <taxon>Actinomycetota</taxon>
        <taxon>Actinomycetes</taxon>
        <taxon>Kitasatosporales</taxon>
        <taxon>Streptomycetaceae</taxon>
        <taxon>Actinacidiphila</taxon>
    </lineage>
</organism>
<feature type="chain" id="PRO_5046070825" description="RNA 2',3'-cyclic phosphodiesterase" evidence="4">
    <location>
        <begin position="16"/>
        <end position="205"/>
    </location>
</feature>
<dbReference type="RefSeq" id="WP_205357014.1">
    <property type="nucleotide sequence ID" value="NZ_JADKYB010000005.1"/>
</dbReference>
<feature type="region of interest" description="Disordered" evidence="3">
    <location>
        <begin position="184"/>
        <end position="205"/>
    </location>
</feature>